<proteinExistence type="predicted"/>
<dbReference type="PANTHER" id="PTHR13696:SF99">
    <property type="entry name" value="COBYRINIC ACID AC-DIAMIDE SYNTHASE"/>
    <property type="match status" value="1"/>
</dbReference>
<protein>
    <submittedName>
        <fullName evidence="2">ParA family protein</fullName>
    </submittedName>
</protein>
<feature type="domain" description="AAA" evidence="1">
    <location>
        <begin position="1"/>
        <end position="161"/>
    </location>
</feature>
<accession>A0ABU9U8W1</accession>
<dbReference type="Pfam" id="PF13614">
    <property type="entry name" value="AAA_31"/>
    <property type="match status" value="1"/>
</dbReference>
<dbReference type="PANTHER" id="PTHR13696">
    <property type="entry name" value="P-LOOP CONTAINING NUCLEOSIDE TRIPHOSPHATE HYDROLASE"/>
    <property type="match status" value="1"/>
</dbReference>
<evidence type="ECO:0000259" key="1">
    <source>
        <dbReference type="Pfam" id="PF13614"/>
    </source>
</evidence>
<evidence type="ECO:0000313" key="2">
    <source>
        <dbReference type="EMBL" id="MEM5947105.1"/>
    </source>
</evidence>
<keyword evidence="3" id="KW-1185">Reference proteome</keyword>
<dbReference type="InterPro" id="IPR025669">
    <property type="entry name" value="AAA_dom"/>
</dbReference>
<name>A0ABU9U8W1_9SPIR</name>
<comment type="caution">
    <text evidence="2">The sequence shown here is derived from an EMBL/GenBank/DDBJ whole genome shotgun (WGS) entry which is preliminary data.</text>
</comment>
<sequence length="248" mass="27784">MKVCALYNSKGGVGKSTIAVNLAFLSAKEGLKTLLWDLDPQGAASFFLDVDGKVDSDSAESVSHREAFDSSITVTGYDNLDIIPADFSLRNLDVLLDELKNSRHMIEKQIASGAANYDVVFIDSPPGLSLLAENLFLGCDYILLPMIPTYLSLRSYMQISAYFSEGNFEAGKLIPFFSMVDTRKKMHRDIIREYHAQGEFLSVYIPESSVIEKMSHRKKPLPAYSTVHPASRSFYDLWAEIKKRIYLS</sequence>
<dbReference type="Proteomes" id="UP001466331">
    <property type="component" value="Unassembled WGS sequence"/>
</dbReference>
<evidence type="ECO:0000313" key="3">
    <source>
        <dbReference type="Proteomes" id="UP001466331"/>
    </source>
</evidence>
<dbReference type="RefSeq" id="WP_420068558.1">
    <property type="nucleotide sequence ID" value="NZ_JBCHKQ010000001.1"/>
</dbReference>
<dbReference type="InterPro" id="IPR027417">
    <property type="entry name" value="P-loop_NTPase"/>
</dbReference>
<dbReference type="EMBL" id="JBCHKQ010000001">
    <property type="protein sequence ID" value="MEM5947105.1"/>
    <property type="molecule type" value="Genomic_DNA"/>
</dbReference>
<dbReference type="InterPro" id="IPR050678">
    <property type="entry name" value="DNA_Partitioning_ATPase"/>
</dbReference>
<dbReference type="CDD" id="cd02042">
    <property type="entry name" value="ParAB_family"/>
    <property type="match status" value="1"/>
</dbReference>
<dbReference type="Gene3D" id="3.40.50.300">
    <property type="entry name" value="P-loop containing nucleotide triphosphate hydrolases"/>
    <property type="match status" value="1"/>
</dbReference>
<dbReference type="SUPFAM" id="SSF52540">
    <property type="entry name" value="P-loop containing nucleoside triphosphate hydrolases"/>
    <property type="match status" value="1"/>
</dbReference>
<organism evidence="2 3">
    <name type="scientific">Rarispira pelagica</name>
    <dbReference type="NCBI Taxonomy" id="3141764"/>
    <lineage>
        <taxon>Bacteria</taxon>
        <taxon>Pseudomonadati</taxon>
        <taxon>Spirochaetota</taxon>
        <taxon>Spirochaetia</taxon>
        <taxon>Winmispirales</taxon>
        <taxon>Winmispiraceae</taxon>
        <taxon>Rarispira</taxon>
    </lineage>
</organism>
<gene>
    <name evidence="2" type="ORF">WKV44_00950</name>
</gene>
<reference evidence="2 3" key="1">
    <citation type="submission" date="2024-03" db="EMBL/GenBank/DDBJ databases">
        <title>Ignisphaera cupida sp. nov., a hyperthermophilic hydrolytic archaeon from a hot spring of Kamchatka, and proposal of Ignisphaeraceae fam. nov.</title>
        <authorList>
            <person name="Podosokorskaya O.A."/>
            <person name="Elcheninov A.G."/>
            <person name="Maltseva A.I."/>
            <person name="Zayulina K.S."/>
            <person name="Novikov A."/>
            <person name="Merkel A.Y."/>
        </authorList>
    </citation>
    <scope>NUCLEOTIDE SEQUENCE [LARGE SCALE GENOMIC DNA]</scope>
    <source>
        <strain evidence="2 3">38H-sp</strain>
    </source>
</reference>